<reference evidence="2 3" key="1">
    <citation type="submission" date="2024-04" db="EMBL/GenBank/DDBJ databases">
        <title>Tritrichomonas musculus Genome.</title>
        <authorList>
            <person name="Alves-Ferreira E."/>
            <person name="Grigg M."/>
            <person name="Lorenzi H."/>
            <person name="Galac M."/>
        </authorList>
    </citation>
    <scope>NUCLEOTIDE SEQUENCE [LARGE SCALE GENOMIC DNA]</scope>
    <source>
        <strain evidence="2 3">EAF2021</strain>
    </source>
</reference>
<organism evidence="2 3">
    <name type="scientific">Tritrichomonas musculus</name>
    <dbReference type="NCBI Taxonomy" id="1915356"/>
    <lineage>
        <taxon>Eukaryota</taxon>
        <taxon>Metamonada</taxon>
        <taxon>Parabasalia</taxon>
        <taxon>Tritrichomonadida</taxon>
        <taxon>Tritrichomonadidae</taxon>
        <taxon>Tritrichomonas</taxon>
    </lineage>
</organism>
<dbReference type="SUPFAM" id="SSF52540">
    <property type="entry name" value="P-loop containing nucleoside triphosphate hydrolases"/>
    <property type="match status" value="1"/>
</dbReference>
<proteinExistence type="predicted"/>
<dbReference type="InterPro" id="IPR027417">
    <property type="entry name" value="P-loop_NTPase"/>
</dbReference>
<evidence type="ECO:0000259" key="1">
    <source>
        <dbReference type="Pfam" id="PF00270"/>
    </source>
</evidence>
<gene>
    <name evidence="2" type="ORF">M9Y10_007671</name>
</gene>
<evidence type="ECO:0000313" key="2">
    <source>
        <dbReference type="EMBL" id="KAK8871925.1"/>
    </source>
</evidence>
<keyword evidence="3" id="KW-1185">Reference proteome</keyword>
<feature type="domain" description="DEAD/DEAH-box helicase" evidence="1">
    <location>
        <begin position="32"/>
        <end position="175"/>
    </location>
</feature>
<name>A0ABR2J203_9EUKA</name>
<dbReference type="Pfam" id="PF00270">
    <property type="entry name" value="DEAD"/>
    <property type="match status" value="1"/>
</dbReference>
<evidence type="ECO:0000313" key="3">
    <source>
        <dbReference type="Proteomes" id="UP001470230"/>
    </source>
</evidence>
<dbReference type="Proteomes" id="UP001470230">
    <property type="component" value="Unassembled WGS sequence"/>
</dbReference>
<comment type="caution">
    <text evidence="2">The sequence shown here is derived from an EMBL/GenBank/DDBJ whole genome shotgun (WGS) entry which is preliminary data.</text>
</comment>
<sequence length="232" mass="26902">MINEQYVNWTIFENLPSKSYEATYRKDDDEITIEKTIKKFICQAPIGSGKSTAIRKWIYNTVPNNKFLLIVPTINIAMEFYPKLYVALNNNHPKNIDEMIKVCVKDGAFKEFKAATTHFIPVIITTFSAASKCLGGIIEHFYHHHIDFNKHYTLHINEAHLLLEHISLIEICREFDRVGLITSTASDISCLSVFEEHEKKNPLADIKYHRTIYLYKKGNILEHFTYFGISVI</sequence>
<protein>
    <recommendedName>
        <fullName evidence="1">DEAD/DEAH-box helicase domain-containing protein</fullName>
    </recommendedName>
</protein>
<dbReference type="EMBL" id="JAPFFF010000013">
    <property type="protein sequence ID" value="KAK8871925.1"/>
    <property type="molecule type" value="Genomic_DNA"/>
</dbReference>
<dbReference type="Gene3D" id="3.40.50.300">
    <property type="entry name" value="P-loop containing nucleotide triphosphate hydrolases"/>
    <property type="match status" value="1"/>
</dbReference>
<accession>A0ABR2J203</accession>
<dbReference type="InterPro" id="IPR011545">
    <property type="entry name" value="DEAD/DEAH_box_helicase_dom"/>
</dbReference>